<feature type="compositionally biased region" description="Polar residues" evidence="1">
    <location>
        <begin position="133"/>
        <end position="151"/>
    </location>
</feature>
<proteinExistence type="predicted"/>
<comment type="caution">
    <text evidence="2">The sequence shown here is derived from an EMBL/GenBank/DDBJ whole genome shotgun (WGS) entry which is preliminary data.</text>
</comment>
<evidence type="ECO:0000313" key="2">
    <source>
        <dbReference type="EMBL" id="CAH3186656.1"/>
    </source>
</evidence>
<name>A0ABN8S7G4_9CNID</name>
<organism evidence="2 3">
    <name type="scientific">Porites lobata</name>
    <dbReference type="NCBI Taxonomy" id="104759"/>
    <lineage>
        <taxon>Eukaryota</taxon>
        <taxon>Metazoa</taxon>
        <taxon>Cnidaria</taxon>
        <taxon>Anthozoa</taxon>
        <taxon>Hexacorallia</taxon>
        <taxon>Scleractinia</taxon>
        <taxon>Fungiina</taxon>
        <taxon>Poritidae</taxon>
        <taxon>Porites</taxon>
    </lineage>
</organism>
<accession>A0ABN8S7G4</accession>
<feature type="non-terminal residue" evidence="2">
    <location>
        <position position="1"/>
    </location>
</feature>
<reference evidence="2 3" key="1">
    <citation type="submission" date="2022-05" db="EMBL/GenBank/DDBJ databases">
        <authorList>
            <consortium name="Genoscope - CEA"/>
            <person name="William W."/>
        </authorList>
    </citation>
    <scope>NUCLEOTIDE SEQUENCE [LARGE SCALE GENOMIC DNA]</scope>
</reference>
<protein>
    <submittedName>
        <fullName evidence="2">Uncharacterized protein</fullName>
    </submittedName>
</protein>
<gene>
    <name evidence="2" type="ORF">PLOB_00035249</name>
</gene>
<evidence type="ECO:0000313" key="3">
    <source>
        <dbReference type="Proteomes" id="UP001159405"/>
    </source>
</evidence>
<sequence>LLDQCAFFSGASSQGGLYKCELCTNTVTQVVCNSTLPCSEVNQVGTLNGKIVYTDAKAGKVKQCFRWKSEDRDKALRNDIFLEILGSLYDTFGIHSKGMKPEGVSLKQARRNVTKIDNYERGTVSKGKERYQLSETSTTNGPQGTVSQKTQMSVSLLKKGTDRPYMNVMDVNPEFAYDILLETLLTTQVENLHAVSHFKHETFTVLQYAQDFGTIVKESIKRTSRWAAKYYTHDKSYYPVPQSAVPLSAVATMAPLPSEGITPGMEEQIKEWLESYRPMFEDHREVQIDEYETDSDDEETE</sequence>
<evidence type="ECO:0000256" key="1">
    <source>
        <dbReference type="SAM" id="MobiDB-lite"/>
    </source>
</evidence>
<feature type="non-terminal residue" evidence="2">
    <location>
        <position position="301"/>
    </location>
</feature>
<feature type="region of interest" description="Disordered" evidence="1">
    <location>
        <begin position="125"/>
        <end position="151"/>
    </location>
</feature>
<dbReference type="Proteomes" id="UP001159405">
    <property type="component" value="Unassembled WGS sequence"/>
</dbReference>
<dbReference type="EMBL" id="CALNXK010000494">
    <property type="protein sequence ID" value="CAH3186656.1"/>
    <property type="molecule type" value="Genomic_DNA"/>
</dbReference>
<keyword evidence="3" id="KW-1185">Reference proteome</keyword>